<evidence type="ECO:0000313" key="9">
    <source>
        <dbReference type="EMBL" id="CAB5058725.1"/>
    </source>
</evidence>
<evidence type="ECO:0000313" key="6">
    <source>
        <dbReference type="EMBL" id="CAB4853807.1"/>
    </source>
</evidence>
<sequence length="362" mass="37545">MRTRSLKFLLATMLAVFGLALNISAPVASAAESSSSKALSYSSYRSSDSDQYSSSRSKESDHSSESEECEDDDDDSDGHSSSAPIISSSKKSISIPVKASSSSSHDSEDGDDDEENCGNGGGGGDSPAEILKRVPKTVGKPTTSSCTTAAATLSWTAVISPGYAVVDKYRVRYSSNGGTTWTTSLIEPTSTTLTIAGLTAGLTYIFQVAAHNANGYGAWSASTTGCTLTAVIGTTFTYTLGGLANVPLLAPTDPYPTLAVDYQGDVAIVSRPVIALADDSGTFLKGTFTYDLYVSLPTRVGGYTFNVTGGSAPVSLGQATLVTGVGHPTSFSTISFFYSFFQVYGFTITSGSNLAITVNPLL</sequence>
<feature type="compositionally biased region" description="Acidic residues" evidence="1">
    <location>
        <begin position="66"/>
        <end position="76"/>
    </location>
</feature>
<dbReference type="CDD" id="cd00063">
    <property type="entry name" value="FN3"/>
    <property type="match status" value="1"/>
</dbReference>
<name>A0A6J7MAX1_9ZZZZ</name>
<feature type="compositionally biased region" description="Basic and acidic residues" evidence="1">
    <location>
        <begin position="56"/>
        <end position="65"/>
    </location>
</feature>
<dbReference type="EMBL" id="CAEZZN010000003">
    <property type="protein sequence ID" value="CAB4760390.1"/>
    <property type="molecule type" value="Genomic_DNA"/>
</dbReference>
<feature type="region of interest" description="Disordered" evidence="1">
    <location>
        <begin position="28"/>
        <end position="129"/>
    </location>
</feature>
<organism evidence="7">
    <name type="scientific">freshwater metagenome</name>
    <dbReference type="NCBI Taxonomy" id="449393"/>
    <lineage>
        <taxon>unclassified sequences</taxon>
        <taxon>metagenomes</taxon>
        <taxon>ecological metagenomes</taxon>
    </lineage>
</organism>
<evidence type="ECO:0000313" key="7">
    <source>
        <dbReference type="EMBL" id="CAB4977787.1"/>
    </source>
</evidence>
<dbReference type="EMBL" id="CAEZYA010000002">
    <property type="protein sequence ID" value="CAB4694743.1"/>
    <property type="molecule type" value="Genomic_DNA"/>
</dbReference>
<dbReference type="PROSITE" id="PS50853">
    <property type="entry name" value="FN3"/>
    <property type="match status" value="1"/>
</dbReference>
<dbReference type="InterPro" id="IPR013783">
    <property type="entry name" value="Ig-like_fold"/>
</dbReference>
<dbReference type="EMBL" id="CAFBQD010000002">
    <property type="protein sequence ID" value="CAB5044846.1"/>
    <property type="molecule type" value="Genomic_DNA"/>
</dbReference>
<evidence type="ECO:0000259" key="2">
    <source>
        <dbReference type="PROSITE" id="PS50853"/>
    </source>
</evidence>
<dbReference type="InterPro" id="IPR036116">
    <property type="entry name" value="FN3_sf"/>
</dbReference>
<evidence type="ECO:0000313" key="5">
    <source>
        <dbReference type="EMBL" id="CAB4803828.1"/>
    </source>
</evidence>
<proteinExistence type="predicted"/>
<evidence type="ECO:0000313" key="3">
    <source>
        <dbReference type="EMBL" id="CAB4694743.1"/>
    </source>
</evidence>
<dbReference type="EMBL" id="CAFBOQ010000003">
    <property type="protein sequence ID" value="CAB4977787.1"/>
    <property type="molecule type" value="Genomic_DNA"/>
</dbReference>
<protein>
    <submittedName>
        <fullName evidence="7">Unannotated protein</fullName>
    </submittedName>
</protein>
<feature type="domain" description="Fibronectin type-III" evidence="2">
    <location>
        <begin position="137"/>
        <end position="230"/>
    </location>
</feature>
<feature type="compositionally biased region" description="Low complexity" evidence="1">
    <location>
        <begin position="29"/>
        <end position="55"/>
    </location>
</feature>
<accession>A0A6J7MAX1</accession>
<dbReference type="SUPFAM" id="SSF49265">
    <property type="entry name" value="Fibronectin type III"/>
    <property type="match status" value="1"/>
</dbReference>
<feature type="compositionally biased region" description="Low complexity" evidence="1">
    <location>
        <begin position="79"/>
        <end position="104"/>
    </location>
</feature>
<dbReference type="EMBL" id="CAFAAU010000011">
    <property type="protein sequence ID" value="CAB4803828.1"/>
    <property type="molecule type" value="Genomic_DNA"/>
</dbReference>
<evidence type="ECO:0000256" key="1">
    <source>
        <dbReference type="SAM" id="MobiDB-lite"/>
    </source>
</evidence>
<dbReference type="EMBL" id="CAFBQM010000033">
    <property type="protein sequence ID" value="CAB5058725.1"/>
    <property type="molecule type" value="Genomic_DNA"/>
</dbReference>
<evidence type="ECO:0000313" key="4">
    <source>
        <dbReference type="EMBL" id="CAB4760390.1"/>
    </source>
</evidence>
<dbReference type="SMART" id="SM00060">
    <property type="entry name" value="FN3"/>
    <property type="match status" value="1"/>
</dbReference>
<dbReference type="Gene3D" id="2.60.40.10">
    <property type="entry name" value="Immunoglobulins"/>
    <property type="match status" value="1"/>
</dbReference>
<dbReference type="EMBL" id="CAFBLC010000001">
    <property type="protein sequence ID" value="CAB4853807.1"/>
    <property type="molecule type" value="Genomic_DNA"/>
</dbReference>
<evidence type="ECO:0000313" key="8">
    <source>
        <dbReference type="EMBL" id="CAB5044846.1"/>
    </source>
</evidence>
<dbReference type="AlphaFoldDB" id="A0A6J7MAX1"/>
<dbReference type="Pfam" id="PF00041">
    <property type="entry name" value="fn3"/>
    <property type="match status" value="1"/>
</dbReference>
<dbReference type="InterPro" id="IPR003961">
    <property type="entry name" value="FN3_dom"/>
</dbReference>
<reference evidence="7" key="1">
    <citation type="submission" date="2020-05" db="EMBL/GenBank/DDBJ databases">
        <authorList>
            <person name="Chiriac C."/>
            <person name="Salcher M."/>
            <person name="Ghai R."/>
            <person name="Kavagutti S V."/>
        </authorList>
    </citation>
    <scope>NUCLEOTIDE SEQUENCE</scope>
</reference>
<gene>
    <name evidence="3" type="ORF">UFOPK2627_00113</name>
    <name evidence="4" type="ORF">UFOPK2879_00194</name>
    <name evidence="5" type="ORF">UFOPK3078_00535</name>
    <name evidence="6" type="ORF">UFOPK3288_00014</name>
    <name evidence="7" type="ORF">UFOPK3990_00203</name>
    <name evidence="8" type="ORF">UFOPK4245_00169</name>
    <name evidence="9" type="ORF">UFOPK4337_00825</name>
</gene>